<sequence length="588" mass="66638">MLYPGSFLSEKQFQCAICLDVFDNPVSTPCGHSYCMNCIGHYWNGVKLYQCPLCKKCFKKKPELHINRTLREITEQFKKMKEEAGSCGGFGRGELQGRGMEKRALKQGHLPGDLFIEMKHRFLKPSPPSETQNFQSLGLQPMLMEINESDSLQPQELMRRVSLRRYTLSGAADSRKVPQCAKHHHKLDLFCKSDGECICSECGDLDHQSHNIIPAEKEWLTSKIEINIAEAKIQEMIGQRQRKIEEIKLSLEGIKMSAERETRESIRVFGELLSSVERGQAELIEAVELGRCSAEHKAEGIIRELELELTELWKRSAELSKLAQIDDCISGLKSYTSHLNTLTPVREWAEVSVTFDLGTKTVYTSLCELLGHFQEEIQKLPETCLSALTHLSPLKAQPQMKKMQEYAVDVTLDPNTAHPRLILSEDGKQVKCGNRHQLVPNNPERFDCMVCVLGQEAFTDGRHYWEVEVGGKTDWDLGVARHTVNRKGKVTVNPSNGYRCLSLRNKTNYAFGIDLSLNLPLNPKPRKIGVFLDYEKGQVSFYNVDAQLHIYTYTDMFCEAIYPFFSPCTNKSGKNDAALVITPVLLPV</sequence>
<evidence type="ECO:0000256" key="3">
    <source>
        <dbReference type="ARBA" id="ARBA00022833"/>
    </source>
</evidence>
<dbReference type="InterPro" id="IPR027370">
    <property type="entry name" value="Znf-RING_euk"/>
</dbReference>
<name>A0A9D3NWS4_9TELE</name>
<dbReference type="InterPro" id="IPR000315">
    <property type="entry name" value="Znf_B-box"/>
</dbReference>
<dbReference type="CDD" id="cd13733">
    <property type="entry name" value="SPRY_PRY_C-I_1"/>
    <property type="match status" value="1"/>
</dbReference>
<dbReference type="InterPro" id="IPR001870">
    <property type="entry name" value="B30.2/SPRY"/>
</dbReference>
<dbReference type="Gene3D" id="2.60.120.920">
    <property type="match status" value="1"/>
</dbReference>
<dbReference type="OrthoDB" id="6270329at2759"/>
<dbReference type="InterPro" id="IPR001841">
    <property type="entry name" value="Znf_RING"/>
</dbReference>
<dbReference type="InterPro" id="IPR006574">
    <property type="entry name" value="PRY"/>
</dbReference>
<keyword evidence="3" id="KW-0862">Zinc</keyword>
<accession>A0A9D3NWS4</accession>
<dbReference type="SUPFAM" id="SSF57850">
    <property type="entry name" value="RING/U-box"/>
    <property type="match status" value="1"/>
</dbReference>
<gene>
    <name evidence="8" type="ORF">KOW79_006472</name>
</gene>
<evidence type="ECO:0000313" key="8">
    <source>
        <dbReference type="EMBL" id="KAG7330250.1"/>
    </source>
</evidence>
<evidence type="ECO:0008006" key="10">
    <source>
        <dbReference type="Google" id="ProtNLM"/>
    </source>
</evidence>
<dbReference type="PROSITE" id="PS50188">
    <property type="entry name" value="B302_SPRY"/>
    <property type="match status" value="1"/>
</dbReference>
<comment type="caution">
    <text evidence="8">The sequence shown here is derived from an EMBL/GenBank/DDBJ whole genome shotgun (WGS) entry which is preliminary data.</text>
</comment>
<dbReference type="Pfam" id="PF13445">
    <property type="entry name" value="zf-RING_UBOX"/>
    <property type="match status" value="1"/>
</dbReference>
<dbReference type="Pfam" id="PF00643">
    <property type="entry name" value="zf-B_box"/>
    <property type="match status" value="1"/>
</dbReference>
<dbReference type="Pfam" id="PF00622">
    <property type="entry name" value="SPRY"/>
    <property type="match status" value="1"/>
</dbReference>
<dbReference type="InterPro" id="IPR017907">
    <property type="entry name" value="Znf_RING_CS"/>
</dbReference>
<dbReference type="InterPro" id="IPR058030">
    <property type="entry name" value="TRIM8/14/16/25/29/45/65_CC"/>
</dbReference>
<dbReference type="EMBL" id="JAHKSW010000007">
    <property type="protein sequence ID" value="KAG7330250.1"/>
    <property type="molecule type" value="Genomic_DNA"/>
</dbReference>
<dbReference type="InterPro" id="IPR013083">
    <property type="entry name" value="Znf_RING/FYVE/PHD"/>
</dbReference>
<dbReference type="PROSITE" id="PS50089">
    <property type="entry name" value="ZF_RING_2"/>
    <property type="match status" value="1"/>
</dbReference>
<proteinExistence type="predicted"/>
<dbReference type="SUPFAM" id="SSF49899">
    <property type="entry name" value="Concanavalin A-like lectins/glucanases"/>
    <property type="match status" value="1"/>
</dbReference>
<dbReference type="Gene3D" id="3.30.160.60">
    <property type="entry name" value="Classic Zinc Finger"/>
    <property type="match status" value="1"/>
</dbReference>
<feature type="domain" description="B box-type" evidence="6">
    <location>
        <begin position="175"/>
        <end position="215"/>
    </location>
</feature>
<dbReference type="PRINTS" id="PR01407">
    <property type="entry name" value="BUTYPHLNCDUF"/>
</dbReference>
<dbReference type="SMART" id="SM00336">
    <property type="entry name" value="BBOX"/>
    <property type="match status" value="1"/>
</dbReference>
<reference evidence="8 9" key="1">
    <citation type="submission" date="2021-06" db="EMBL/GenBank/DDBJ databases">
        <title>Chromosome-level genome assembly of the red-tail catfish (Hemibagrus wyckioides).</title>
        <authorList>
            <person name="Shao F."/>
        </authorList>
    </citation>
    <scope>NUCLEOTIDE SEQUENCE [LARGE SCALE GENOMIC DNA]</scope>
    <source>
        <strain evidence="8">EC202008001</strain>
        <tissue evidence="8">Blood</tissue>
    </source>
</reference>
<evidence type="ECO:0000259" key="6">
    <source>
        <dbReference type="PROSITE" id="PS50119"/>
    </source>
</evidence>
<dbReference type="FunFam" id="2.60.120.920:FF:000004">
    <property type="entry name" value="Butyrophilin subfamily 1 member A1"/>
    <property type="match status" value="1"/>
</dbReference>
<dbReference type="PROSITE" id="PS00518">
    <property type="entry name" value="ZF_RING_1"/>
    <property type="match status" value="1"/>
</dbReference>
<evidence type="ECO:0000256" key="4">
    <source>
        <dbReference type="PROSITE-ProRule" id="PRU00024"/>
    </source>
</evidence>
<feature type="domain" description="B30.2/SPRY" evidence="7">
    <location>
        <begin position="390"/>
        <end position="584"/>
    </location>
</feature>
<feature type="domain" description="RING-type" evidence="5">
    <location>
        <begin position="15"/>
        <end position="55"/>
    </location>
</feature>
<dbReference type="AlphaFoldDB" id="A0A9D3NWS4"/>
<evidence type="ECO:0000259" key="5">
    <source>
        <dbReference type="PROSITE" id="PS50089"/>
    </source>
</evidence>
<dbReference type="Gene3D" id="3.30.40.10">
    <property type="entry name" value="Zinc/RING finger domain, C3HC4 (zinc finger)"/>
    <property type="match status" value="1"/>
</dbReference>
<dbReference type="SMART" id="SM00589">
    <property type="entry name" value="PRY"/>
    <property type="match status" value="1"/>
</dbReference>
<keyword evidence="2 4" id="KW-0863">Zinc-finger</keyword>
<dbReference type="InterPro" id="IPR013320">
    <property type="entry name" value="ConA-like_dom_sf"/>
</dbReference>
<keyword evidence="9" id="KW-1185">Reference proteome</keyword>
<evidence type="ECO:0000259" key="7">
    <source>
        <dbReference type="PROSITE" id="PS50188"/>
    </source>
</evidence>
<dbReference type="InterPro" id="IPR003879">
    <property type="entry name" value="Butyrophylin_SPRY"/>
</dbReference>
<dbReference type="InterPro" id="IPR003877">
    <property type="entry name" value="SPRY_dom"/>
</dbReference>
<dbReference type="SMART" id="SM00184">
    <property type="entry name" value="RING"/>
    <property type="match status" value="1"/>
</dbReference>
<protein>
    <recommendedName>
        <fullName evidence="10">E3 ubiquitin-protein ligase TRIM39-like</fullName>
    </recommendedName>
</protein>
<dbReference type="SUPFAM" id="SSF57845">
    <property type="entry name" value="B-box zinc-binding domain"/>
    <property type="match status" value="1"/>
</dbReference>
<evidence type="ECO:0000256" key="2">
    <source>
        <dbReference type="ARBA" id="ARBA00022771"/>
    </source>
</evidence>
<evidence type="ECO:0000313" key="9">
    <source>
        <dbReference type="Proteomes" id="UP000824219"/>
    </source>
</evidence>
<dbReference type="Pfam" id="PF25600">
    <property type="entry name" value="TRIM_CC"/>
    <property type="match status" value="1"/>
</dbReference>
<dbReference type="InterPro" id="IPR043136">
    <property type="entry name" value="B30.2/SPRY_sf"/>
</dbReference>
<organism evidence="8 9">
    <name type="scientific">Hemibagrus wyckioides</name>
    <dbReference type="NCBI Taxonomy" id="337641"/>
    <lineage>
        <taxon>Eukaryota</taxon>
        <taxon>Metazoa</taxon>
        <taxon>Chordata</taxon>
        <taxon>Craniata</taxon>
        <taxon>Vertebrata</taxon>
        <taxon>Euteleostomi</taxon>
        <taxon>Actinopterygii</taxon>
        <taxon>Neopterygii</taxon>
        <taxon>Teleostei</taxon>
        <taxon>Ostariophysi</taxon>
        <taxon>Siluriformes</taxon>
        <taxon>Bagridae</taxon>
        <taxon>Hemibagrus</taxon>
    </lineage>
</organism>
<dbReference type="GO" id="GO:0008270">
    <property type="term" value="F:zinc ion binding"/>
    <property type="evidence" value="ECO:0007669"/>
    <property type="project" value="UniProtKB-KW"/>
</dbReference>
<dbReference type="Proteomes" id="UP000824219">
    <property type="component" value="Linkage Group LG07"/>
</dbReference>
<dbReference type="InterPro" id="IPR050143">
    <property type="entry name" value="TRIM/RBCC"/>
</dbReference>
<dbReference type="CDD" id="cd19769">
    <property type="entry name" value="Bbox2_TRIM16-like"/>
    <property type="match status" value="1"/>
</dbReference>
<dbReference type="PROSITE" id="PS50119">
    <property type="entry name" value="ZF_BBOX"/>
    <property type="match status" value="1"/>
</dbReference>
<evidence type="ECO:0000256" key="1">
    <source>
        <dbReference type="ARBA" id="ARBA00022723"/>
    </source>
</evidence>
<dbReference type="SMART" id="SM00449">
    <property type="entry name" value="SPRY"/>
    <property type="match status" value="1"/>
</dbReference>
<keyword evidence="1" id="KW-0479">Metal-binding</keyword>
<dbReference type="Pfam" id="PF13765">
    <property type="entry name" value="PRY"/>
    <property type="match status" value="1"/>
</dbReference>
<dbReference type="PANTHER" id="PTHR24103">
    <property type="entry name" value="E3 UBIQUITIN-PROTEIN LIGASE TRIM"/>
    <property type="match status" value="1"/>
</dbReference>